<feature type="transmembrane region" description="Helical" evidence="9">
    <location>
        <begin position="27"/>
        <end position="45"/>
    </location>
</feature>
<dbReference type="Pfam" id="PF02355">
    <property type="entry name" value="SecD_SecF_C"/>
    <property type="match status" value="1"/>
</dbReference>
<dbReference type="Gene3D" id="1.20.1640.10">
    <property type="entry name" value="Multidrug efflux transporter AcrB transmembrane domain"/>
    <property type="match status" value="1"/>
</dbReference>
<feature type="transmembrane region" description="Helical" evidence="9">
    <location>
        <begin position="143"/>
        <end position="162"/>
    </location>
</feature>
<dbReference type="EMBL" id="JACCFY010000001">
    <property type="protein sequence ID" value="NYJ79588.1"/>
    <property type="molecule type" value="Genomic_DNA"/>
</dbReference>
<sequence length="392" mass="42434">MAAGFAKAGNQLYTGERAYPFIQKSNLWFLLAALAVLISIAVPFVRQGFNLGIEFTGGSQFTISQTEETDIALGEEVVAEVSGQDATVTNIAANTMRVQTEQLTDDETLEVAESLQQAYGVTPDHVTSTFIGPTWGEQVSEQMMLGLVIFIILVALYMALYFRTWKMSLAAILGLGFVVITTAGIYSATGFEVTPSAIIGFLTILSYALYDTMVVFDKIRENVQSLRQQKDQTFTERVNLAVNQTLVRSINTSVVGILPVGSILFIGAWLLGAGTLRDISLALFVGVIVGTLATIFVQAPLYARTRRNDADIVAHTEEVLRLRAERGIGTVTFSGTPLDEQGRPVPFPPLPEPEPEDEEDAEALEIVITGFEPEGHTPDGGGAHPAGDDVRR</sequence>
<evidence type="ECO:0000256" key="1">
    <source>
        <dbReference type="ARBA" id="ARBA00004651"/>
    </source>
</evidence>
<reference evidence="12 13" key="1">
    <citation type="submission" date="2020-07" db="EMBL/GenBank/DDBJ databases">
        <title>Sequencing the genomes of 1000 actinobacteria strains.</title>
        <authorList>
            <person name="Klenk H.-P."/>
        </authorList>
    </citation>
    <scope>NUCLEOTIDE SEQUENCE [LARGE SCALE GENOMIC DNA]</scope>
    <source>
        <strain evidence="12 13">DSM 15475</strain>
    </source>
</reference>
<keyword evidence="7 9" id="KW-0811">Translocation</keyword>
<comment type="function">
    <text evidence="9">Part of the Sec protein translocase complex. Interacts with the SecYEG preprotein conducting channel. SecDF uses the proton motive force (PMF) to complete protein translocation after the ATP-dependent function of SecA.</text>
</comment>
<dbReference type="GO" id="GO:0043952">
    <property type="term" value="P:protein transport by the Sec complex"/>
    <property type="evidence" value="ECO:0007669"/>
    <property type="project" value="UniProtKB-UniRule"/>
</dbReference>
<evidence type="ECO:0000259" key="11">
    <source>
        <dbReference type="Pfam" id="PF02355"/>
    </source>
</evidence>
<dbReference type="NCBIfam" id="TIGR00966">
    <property type="entry name" value="transloc_SecF"/>
    <property type="match status" value="1"/>
</dbReference>
<dbReference type="Pfam" id="PF07549">
    <property type="entry name" value="Sec_GG"/>
    <property type="match status" value="1"/>
</dbReference>
<dbReference type="GO" id="GO:0015450">
    <property type="term" value="F:protein-transporting ATPase activity"/>
    <property type="evidence" value="ECO:0007669"/>
    <property type="project" value="InterPro"/>
</dbReference>
<proteinExistence type="inferred from homology"/>
<comment type="caution">
    <text evidence="12">The sequence shown here is derived from an EMBL/GenBank/DDBJ whole genome shotgun (WGS) entry which is preliminary data.</text>
</comment>
<feature type="transmembrane region" description="Helical" evidence="9">
    <location>
        <begin position="169"/>
        <end position="187"/>
    </location>
</feature>
<keyword evidence="6 9" id="KW-1133">Transmembrane helix</keyword>
<dbReference type="InterPro" id="IPR022813">
    <property type="entry name" value="SecD/SecF_arch_bac"/>
</dbReference>
<feature type="transmembrane region" description="Helical" evidence="9">
    <location>
        <begin position="279"/>
        <end position="297"/>
    </location>
</feature>
<dbReference type="AlphaFoldDB" id="A0A7Z0GR44"/>
<evidence type="ECO:0000256" key="4">
    <source>
        <dbReference type="ARBA" id="ARBA00022692"/>
    </source>
</evidence>
<evidence type="ECO:0000256" key="6">
    <source>
        <dbReference type="ARBA" id="ARBA00022989"/>
    </source>
</evidence>
<evidence type="ECO:0000256" key="8">
    <source>
        <dbReference type="ARBA" id="ARBA00023136"/>
    </source>
</evidence>
<accession>A0A7Z0GR44</accession>
<comment type="similarity">
    <text evidence="9">Belongs to the SecD/SecF family. SecF subfamily.</text>
</comment>
<evidence type="ECO:0000256" key="5">
    <source>
        <dbReference type="ARBA" id="ARBA00022927"/>
    </source>
</evidence>
<dbReference type="GO" id="GO:0005886">
    <property type="term" value="C:plasma membrane"/>
    <property type="evidence" value="ECO:0007669"/>
    <property type="project" value="UniProtKB-SubCell"/>
</dbReference>
<evidence type="ECO:0000256" key="7">
    <source>
        <dbReference type="ARBA" id="ARBA00023010"/>
    </source>
</evidence>
<gene>
    <name evidence="9" type="primary">secF</name>
    <name evidence="12" type="ORF">HNR09_002999</name>
</gene>
<feature type="compositionally biased region" description="Acidic residues" evidence="10">
    <location>
        <begin position="353"/>
        <end position="363"/>
    </location>
</feature>
<feature type="transmembrane region" description="Helical" evidence="9">
    <location>
        <begin position="193"/>
        <end position="210"/>
    </location>
</feature>
<dbReference type="GO" id="GO:0006605">
    <property type="term" value="P:protein targeting"/>
    <property type="evidence" value="ECO:0007669"/>
    <property type="project" value="UniProtKB-UniRule"/>
</dbReference>
<feature type="domain" description="Protein export membrane protein SecD/SecF C-terminal" evidence="11">
    <location>
        <begin position="121"/>
        <end position="305"/>
    </location>
</feature>
<feature type="transmembrane region" description="Helical" evidence="9">
    <location>
        <begin position="254"/>
        <end position="273"/>
    </location>
</feature>
<keyword evidence="4 9" id="KW-0812">Transmembrane</keyword>
<comment type="subunit">
    <text evidence="9">Forms a complex with SecD. Part of the essential Sec protein translocation apparatus which comprises SecA, SecYEG and auxiliary proteins SecDF. Other proteins may also be involved.</text>
</comment>
<dbReference type="PANTHER" id="PTHR30081">
    <property type="entry name" value="PROTEIN-EXPORT MEMBRANE PROTEIN SEC"/>
    <property type="match status" value="1"/>
</dbReference>
<dbReference type="HAMAP" id="MF_01464_B">
    <property type="entry name" value="SecF_B"/>
    <property type="match status" value="1"/>
</dbReference>
<dbReference type="PRINTS" id="PR01755">
    <property type="entry name" value="SECFTRNLCASE"/>
</dbReference>
<keyword evidence="5 9" id="KW-0653">Protein transport</keyword>
<keyword evidence="2 9" id="KW-0813">Transport</keyword>
<dbReference type="InterPro" id="IPR005665">
    <property type="entry name" value="SecF_bac"/>
</dbReference>
<dbReference type="SUPFAM" id="SSF82866">
    <property type="entry name" value="Multidrug efflux transporter AcrB transmembrane domain"/>
    <property type="match status" value="1"/>
</dbReference>
<dbReference type="InterPro" id="IPR022645">
    <property type="entry name" value="SecD/SecF_bac"/>
</dbReference>
<keyword evidence="3 9" id="KW-1003">Cell membrane</keyword>
<dbReference type="GO" id="GO:0065002">
    <property type="term" value="P:intracellular protein transmembrane transport"/>
    <property type="evidence" value="ECO:0007669"/>
    <property type="project" value="UniProtKB-UniRule"/>
</dbReference>
<evidence type="ECO:0000256" key="10">
    <source>
        <dbReference type="SAM" id="MobiDB-lite"/>
    </source>
</evidence>
<name>A0A7Z0GR44_9MICC</name>
<keyword evidence="13" id="KW-1185">Reference proteome</keyword>
<evidence type="ECO:0000256" key="3">
    <source>
        <dbReference type="ARBA" id="ARBA00022475"/>
    </source>
</evidence>
<dbReference type="InterPro" id="IPR022646">
    <property type="entry name" value="SecD/SecF_CS"/>
</dbReference>
<organism evidence="12 13">
    <name type="scientific">Nesterenkonia xinjiangensis</name>
    <dbReference type="NCBI Taxonomy" id="225327"/>
    <lineage>
        <taxon>Bacteria</taxon>
        <taxon>Bacillati</taxon>
        <taxon>Actinomycetota</taxon>
        <taxon>Actinomycetes</taxon>
        <taxon>Micrococcales</taxon>
        <taxon>Micrococcaceae</taxon>
        <taxon>Nesterenkonia</taxon>
    </lineage>
</organism>
<dbReference type="InterPro" id="IPR048634">
    <property type="entry name" value="SecD_SecF_C"/>
</dbReference>
<evidence type="ECO:0000313" key="13">
    <source>
        <dbReference type="Proteomes" id="UP000535437"/>
    </source>
</evidence>
<dbReference type="Proteomes" id="UP000535437">
    <property type="component" value="Unassembled WGS sequence"/>
</dbReference>
<comment type="subcellular location">
    <subcellularLocation>
        <location evidence="1 9">Cell membrane</location>
        <topology evidence="1 9">Multi-pass membrane protein</topology>
    </subcellularLocation>
</comment>
<keyword evidence="8 9" id="KW-0472">Membrane</keyword>
<evidence type="ECO:0000313" key="12">
    <source>
        <dbReference type="EMBL" id="NYJ79588.1"/>
    </source>
</evidence>
<evidence type="ECO:0000256" key="2">
    <source>
        <dbReference type="ARBA" id="ARBA00022448"/>
    </source>
</evidence>
<protein>
    <recommendedName>
        <fullName evidence="9">Protein-export membrane protein SecF</fullName>
    </recommendedName>
</protein>
<dbReference type="PANTHER" id="PTHR30081:SF8">
    <property type="entry name" value="PROTEIN TRANSLOCASE SUBUNIT SECF"/>
    <property type="match status" value="1"/>
</dbReference>
<feature type="region of interest" description="Disordered" evidence="10">
    <location>
        <begin position="333"/>
        <end position="392"/>
    </location>
</feature>
<evidence type="ECO:0000256" key="9">
    <source>
        <dbReference type="HAMAP-Rule" id="MF_01464"/>
    </source>
</evidence>